<sequence>MELSLVFTVFFFSLACATDPVVQLAEYEATGFEYSFQHNGAEFVTNAFYSLPYAQPPVGPLRFEKPLPLPANNTKKIVGKVLPPGCYQQEDFAQISSDLDQAYPVSEDCLFLNVVAPSEPPPAGKKYQVLVWIHGGGFVYGMSRFYGMQTLARHFNPQGIIVVGIQYRLGFLGFLSLDSSYANIGLYDQSAALKWINSHISAFGGDPDQVTVWGNSAGGVSTHSHALSPLSNKYFKNAIQSSGSLYNLWSHPRHTRVISANFTTTLGCSSTNINEAKACLRTKTIKQMWQAVIPFTRMNNGMDTIHWCPLADEAFYGGKSIKQLTQASPIKNILYGTTYGEGLLLTLRSDSIIASVFAYWLGQTVDQQTSFTEANFTDYLDNYLNTEATSGNKRSQVRKILNNYYHQGAPPATNNSKFWYTQQTTSQTHGTFQGGISVEIRDKLKWGCKNLFMYLFDYVHPEHLPFTGMPIKYAPHAYEYQYLTDGEPYFAFDNENGTNAVEDNFTQKLVNGIGAFVKTGSPSTSQLAWPVIKNAEKIDYMEVGATVAPDNTYFVDVYKNWNQVYELGYGSDILV</sequence>
<evidence type="ECO:0000313" key="7">
    <source>
        <dbReference type="WBParaSite" id="jg16898"/>
    </source>
</evidence>
<evidence type="ECO:0000256" key="4">
    <source>
        <dbReference type="RuleBase" id="RU361235"/>
    </source>
</evidence>
<evidence type="ECO:0000313" key="6">
    <source>
        <dbReference type="Proteomes" id="UP000887574"/>
    </source>
</evidence>
<accession>A0A915D990</accession>
<dbReference type="WBParaSite" id="jg16898">
    <property type="protein sequence ID" value="jg16898"/>
    <property type="gene ID" value="jg16898"/>
</dbReference>
<dbReference type="InterPro" id="IPR002018">
    <property type="entry name" value="CarbesteraseB"/>
</dbReference>
<keyword evidence="4" id="KW-0732">Signal</keyword>
<feature type="signal peptide" evidence="4">
    <location>
        <begin position="1"/>
        <end position="17"/>
    </location>
</feature>
<organism evidence="6 7">
    <name type="scientific">Ditylenchus dipsaci</name>
    <dbReference type="NCBI Taxonomy" id="166011"/>
    <lineage>
        <taxon>Eukaryota</taxon>
        <taxon>Metazoa</taxon>
        <taxon>Ecdysozoa</taxon>
        <taxon>Nematoda</taxon>
        <taxon>Chromadorea</taxon>
        <taxon>Rhabditida</taxon>
        <taxon>Tylenchina</taxon>
        <taxon>Tylenchomorpha</taxon>
        <taxon>Sphaerularioidea</taxon>
        <taxon>Anguinidae</taxon>
        <taxon>Anguininae</taxon>
        <taxon>Ditylenchus</taxon>
    </lineage>
</organism>
<keyword evidence="2" id="KW-0719">Serine esterase</keyword>
<name>A0A915D990_9BILA</name>
<dbReference type="InterPro" id="IPR019819">
    <property type="entry name" value="Carboxylesterase_B_CS"/>
</dbReference>
<dbReference type="InterPro" id="IPR029058">
    <property type="entry name" value="AB_hydrolase_fold"/>
</dbReference>
<protein>
    <recommendedName>
        <fullName evidence="4">Carboxylic ester hydrolase</fullName>
        <ecNumber evidence="4">3.1.1.-</ecNumber>
    </recommendedName>
</protein>
<feature type="chain" id="PRO_5038155659" description="Carboxylic ester hydrolase" evidence="4">
    <location>
        <begin position="18"/>
        <end position="575"/>
    </location>
</feature>
<dbReference type="Proteomes" id="UP000887574">
    <property type="component" value="Unplaced"/>
</dbReference>
<dbReference type="InterPro" id="IPR019826">
    <property type="entry name" value="Carboxylesterase_B_AS"/>
</dbReference>
<dbReference type="Gene3D" id="3.40.50.1820">
    <property type="entry name" value="alpha/beta hydrolase"/>
    <property type="match status" value="1"/>
</dbReference>
<evidence type="ECO:0000259" key="5">
    <source>
        <dbReference type="Pfam" id="PF00135"/>
    </source>
</evidence>
<dbReference type="PROSITE" id="PS00941">
    <property type="entry name" value="CARBOXYLESTERASE_B_2"/>
    <property type="match status" value="1"/>
</dbReference>
<dbReference type="PROSITE" id="PS00122">
    <property type="entry name" value="CARBOXYLESTERASE_B_1"/>
    <property type="match status" value="1"/>
</dbReference>
<proteinExistence type="inferred from homology"/>
<keyword evidence="6" id="KW-1185">Reference proteome</keyword>
<dbReference type="PANTHER" id="PTHR11559">
    <property type="entry name" value="CARBOXYLESTERASE"/>
    <property type="match status" value="1"/>
</dbReference>
<reference evidence="7" key="1">
    <citation type="submission" date="2022-11" db="UniProtKB">
        <authorList>
            <consortium name="WormBaseParasite"/>
        </authorList>
    </citation>
    <scope>IDENTIFICATION</scope>
</reference>
<dbReference type="InterPro" id="IPR050309">
    <property type="entry name" value="Type-B_Carboxylest/Lipase"/>
</dbReference>
<comment type="similarity">
    <text evidence="1 4">Belongs to the type-B carboxylesterase/lipase family.</text>
</comment>
<dbReference type="Pfam" id="PF00135">
    <property type="entry name" value="COesterase"/>
    <property type="match status" value="1"/>
</dbReference>
<dbReference type="GO" id="GO:0052689">
    <property type="term" value="F:carboxylic ester hydrolase activity"/>
    <property type="evidence" value="ECO:0007669"/>
    <property type="project" value="UniProtKB-KW"/>
</dbReference>
<evidence type="ECO:0000256" key="3">
    <source>
        <dbReference type="ARBA" id="ARBA00022801"/>
    </source>
</evidence>
<dbReference type="SUPFAM" id="SSF53474">
    <property type="entry name" value="alpha/beta-Hydrolases"/>
    <property type="match status" value="1"/>
</dbReference>
<dbReference type="EC" id="3.1.1.-" evidence="4"/>
<evidence type="ECO:0000256" key="2">
    <source>
        <dbReference type="ARBA" id="ARBA00022487"/>
    </source>
</evidence>
<dbReference type="AlphaFoldDB" id="A0A915D990"/>
<keyword evidence="3 4" id="KW-0378">Hydrolase</keyword>
<feature type="domain" description="Carboxylesterase type B" evidence="5">
    <location>
        <begin position="29"/>
        <end position="547"/>
    </location>
</feature>
<evidence type="ECO:0000256" key="1">
    <source>
        <dbReference type="ARBA" id="ARBA00005964"/>
    </source>
</evidence>